<dbReference type="PANTHER" id="PTHR35024:SF4">
    <property type="entry name" value="POLYMER-FORMING CYTOSKELETAL PROTEIN"/>
    <property type="match status" value="1"/>
</dbReference>
<feature type="compositionally biased region" description="Basic and acidic residues" evidence="2">
    <location>
        <begin position="132"/>
        <end position="143"/>
    </location>
</feature>
<evidence type="ECO:0000256" key="1">
    <source>
        <dbReference type="ARBA" id="ARBA00044755"/>
    </source>
</evidence>
<feature type="compositionally biased region" description="Polar residues" evidence="2">
    <location>
        <begin position="117"/>
        <end position="126"/>
    </location>
</feature>
<protein>
    <submittedName>
        <fullName evidence="3">Polymer-forming cytoskeletal protein</fullName>
    </submittedName>
</protein>
<evidence type="ECO:0000256" key="2">
    <source>
        <dbReference type="SAM" id="MobiDB-lite"/>
    </source>
</evidence>
<keyword evidence="4" id="KW-1185">Reference proteome</keyword>
<dbReference type="Proteomes" id="UP000289166">
    <property type="component" value="Unassembled WGS sequence"/>
</dbReference>
<gene>
    <name evidence="3" type="ORF">EFD62_11615</name>
</gene>
<dbReference type="AlphaFoldDB" id="A0A4Q0I494"/>
<proteinExistence type="inferred from homology"/>
<dbReference type="EMBL" id="RLII01000016">
    <property type="protein sequence ID" value="RXE58535.1"/>
    <property type="molecule type" value="Genomic_DNA"/>
</dbReference>
<dbReference type="InterPro" id="IPR007607">
    <property type="entry name" value="BacA/B"/>
</dbReference>
<sequence length="143" mass="15187">MFNKKESSNPDVFDTLIGINSTLEGNIETEGTIRVDGKINGDVKVKGDVYIGKDANVNGNIVANNVHVSGRVNGNIEAKGILRALSTAQLYGDILVQSLISDEGSIFEGNCKMIPASNSQNSDNGISSKSKSVKDKEKDSNKA</sequence>
<dbReference type="OrthoDB" id="9802488at2"/>
<dbReference type="PANTHER" id="PTHR35024">
    <property type="entry name" value="HYPOTHETICAL CYTOSOLIC PROTEIN"/>
    <property type="match status" value="1"/>
</dbReference>
<dbReference type="RefSeq" id="WP_069194812.1">
    <property type="nucleotide sequence ID" value="NZ_RLII01000016.1"/>
</dbReference>
<reference evidence="4" key="1">
    <citation type="submission" date="2018-11" db="EMBL/GenBank/DDBJ databases">
        <title>Genome sequencing of a novel mesophilic and cellulolytic organism within the genus Hungateiclostridium.</title>
        <authorList>
            <person name="Rettenmaier R."/>
            <person name="Liebl W."/>
            <person name="Zverlov V."/>
        </authorList>
    </citation>
    <scope>NUCLEOTIDE SEQUENCE [LARGE SCALE GENOMIC DNA]</scope>
    <source>
        <strain evidence="4">N2K1</strain>
    </source>
</reference>
<accession>A0A4Q0I494</accession>
<evidence type="ECO:0000313" key="3">
    <source>
        <dbReference type="EMBL" id="RXE58535.1"/>
    </source>
</evidence>
<comment type="caution">
    <text evidence="3">The sequence shown here is derived from an EMBL/GenBank/DDBJ whole genome shotgun (WGS) entry which is preliminary data.</text>
</comment>
<dbReference type="Pfam" id="PF04519">
    <property type="entry name" value="Bactofilin"/>
    <property type="match status" value="1"/>
</dbReference>
<feature type="region of interest" description="Disordered" evidence="2">
    <location>
        <begin position="117"/>
        <end position="143"/>
    </location>
</feature>
<organism evidence="3 4">
    <name type="scientific">Acetivibrio mesophilus</name>
    <dbReference type="NCBI Taxonomy" id="2487273"/>
    <lineage>
        <taxon>Bacteria</taxon>
        <taxon>Bacillati</taxon>
        <taxon>Bacillota</taxon>
        <taxon>Clostridia</taxon>
        <taxon>Eubacteriales</taxon>
        <taxon>Oscillospiraceae</taxon>
        <taxon>Acetivibrio</taxon>
    </lineage>
</organism>
<name>A0A4Q0I494_9FIRM</name>
<comment type="similarity">
    <text evidence="1">Belongs to the bactofilin family.</text>
</comment>
<evidence type="ECO:0000313" key="4">
    <source>
        <dbReference type="Proteomes" id="UP000289166"/>
    </source>
</evidence>